<keyword evidence="4 10" id="KW-0808">Transferase</keyword>
<evidence type="ECO:0000313" key="12">
    <source>
        <dbReference type="EMBL" id="KRK70874.1"/>
    </source>
</evidence>
<dbReference type="InterPro" id="IPR024932">
    <property type="entry name" value="ApbE"/>
</dbReference>
<dbReference type="GO" id="GO:0046872">
    <property type="term" value="F:metal ion binding"/>
    <property type="evidence" value="ECO:0007669"/>
    <property type="project" value="UniProtKB-UniRule"/>
</dbReference>
<dbReference type="Pfam" id="PF02424">
    <property type="entry name" value="ApbE"/>
    <property type="match status" value="1"/>
</dbReference>
<keyword evidence="6 10" id="KW-0274">FAD</keyword>
<dbReference type="Gene3D" id="3.10.520.10">
    <property type="entry name" value="ApbE-like domains"/>
    <property type="match status" value="1"/>
</dbReference>
<dbReference type="PANTHER" id="PTHR30040">
    <property type="entry name" value="THIAMINE BIOSYNTHESIS LIPOPROTEIN APBE"/>
    <property type="match status" value="1"/>
</dbReference>
<evidence type="ECO:0000313" key="13">
    <source>
        <dbReference type="Proteomes" id="UP000051804"/>
    </source>
</evidence>
<keyword evidence="12" id="KW-0449">Lipoprotein</keyword>
<dbReference type="PIRSF" id="PIRSF006268">
    <property type="entry name" value="ApbE"/>
    <property type="match status" value="1"/>
</dbReference>
<keyword evidence="3 10" id="KW-0285">Flavoprotein</keyword>
<name>A0A0R1JT27_9LACO</name>
<reference evidence="12 13" key="1">
    <citation type="journal article" date="2015" name="Genome Announc.">
        <title>Expanding the biotechnology potential of lactobacilli through comparative genomics of 213 strains and associated genera.</title>
        <authorList>
            <person name="Sun Z."/>
            <person name="Harris H.M."/>
            <person name="McCann A."/>
            <person name="Guo C."/>
            <person name="Argimon S."/>
            <person name="Zhang W."/>
            <person name="Yang X."/>
            <person name="Jeffery I.B."/>
            <person name="Cooney J.C."/>
            <person name="Kagawa T.F."/>
            <person name="Liu W."/>
            <person name="Song Y."/>
            <person name="Salvetti E."/>
            <person name="Wrobel A."/>
            <person name="Rasinkangas P."/>
            <person name="Parkhill J."/>
            <person name="Rea M.C."/>
            <person name="O'Sullivan O."/>
            <person name="Ritari J."/>
            <person name="Douillard F.P."/>
            <person name="Paul Ross R."/>
            <person name="Yang R."/>
            <person name="Briner A.E."/>
            <person name="Felis G.E."/>
            <person name="de Vos W.M."/>
            <person name="Barrangou R."/>
            <person name="Klaenhammer T.R."/>
            <person name="Caufield P.W."/>
            <person name="Cui Y."/>
            <person name="Zhang H."/>
            <person name="O'Toole P.W."/>
        </authorList>
    </citation>
    <scope>NUCLEOTIDE SEQUENCE [LARGE SCALE GENOMIC DNA]</scope>
    <source>
        <strain evidence="12 13">JCM 17158</strain>
    </source>
</reference>
<protein>
    <recommendedName>
        <fullName evidence="2 10">FAD:protein FMN transferase</fullName>
        <ecNumber evidence="1 10">2.7.1.180</ecNumber>
    </recommendedName>
    <alternativeName>
        <fullName evidence="8 10">Flavin transferase</fullName>
    </alternativeName>
</protein>
<dbReference type="RefSeq" id="WP_056951526.1">
    <property type="nucleotide sequence ID" value="NZ_AZDJ01000030.1"/>
</dbReference>
<accession>A0A0R1JT27</accession>
<comment type="similarity">
    <text evidence="10">Belongs to the ApbE family.</text>
</comment>
<keyword evidence="7 10" id="KW-0460">Magnesium</keyword>
<comment type="caution">
    <text evidence="12">The sequence shown here is derived from an EMBL/GenBank/DDBJ whole genome shotgun (WGS) entry which is preliminary data.</text>
</comment>
<dbReference type="PATRIC" id="fig|1291734.4.peg.58"/>
<organism evidence="12 13">
    <name type="scientific">Lacticaseibacillus nasuensis JCM 17158</name>
    <dbReference type="NCBI Taxonomy" id="1291734"/>
    <lineage>
        <taxon>Bacteria</taxon>
        <taxon>Bacillati</taxon>
        <taxon>Bacillota</taxon>
        <taxon>Bacilli</taxon>
        <taxon>Lactobacillales</taxon>
        <taxon>Lactobacillaceae</taxon>
        <taxon>Lacticaseibacillus</taxon>
    </lineage>
</organism>
<dbReference type="STRING" id="1291734.FD02_GL000055"/>
<feature type="binding site" evidence="11">
    <location>
        <position position="256"/>
    </location>
    <ligand>
        <name>Mg(2+)</name>
        <dbReference type="ChEBI" id="CHEBI:18420"/>
    </ligand>
</feature>
<dbReference type="GO" id="GO:0016740">
    <property type="term" value="F:transferase activity"/>
    <property type="evidence" value="ECO:0007669"/>
    <property type="project" value="UniProtKB-UniRule"/>
</dbReference>
<evidence type="ECO:0000256" key="1">
    <source>
        <dbReference type="ARBA" id="ARBA00011955"/>
    </source>
</evidence>
<dbReference type="Proteomes" id="UP000051804">
    <property type="component" value="Unassembled WGS sequence"/>
</dbReference>
<evidence type="ECO:0000256" key="8">
    <source>
        <dbReference type="ARBA" id="ARBA00031306"/>
    </source>
</evidence>
<evidence type="ECO:0000256" key="7">
    <source>
        <dbReference type="ARBA" id="ARBA00022842"/>
    </source>
</evidence>
<evidence type="ECO:0000256" key="4">
    <source>
        <dbReference type="ARBA" id="ARBA00022679"/>
    </source>
</evidence>
<feature type="binding site" evidence="11">
    <location>
        <position position="146"/>
    </location>
    <ligand>
        <name>Mg(2+)</name>
        <dbReference type="ChEBI" id="CHEBI:18420"/>
    </ligand>
</feature>
<keyword evidence="5 10" id="KW-0479">Metal-binding</keyword>
<evidence type="ECO:0000256" key="2">
    <source>
        <dbReference type="ARBA" id="ARBA00016337"/>
    </source>
</evidence>
<sequence length="305" mass="32237">MTDSLHFTALGGDNVLTVTSDYPTGLYDQSIALVSAYSHLLSFYDDQSLLSELNANAGESRVHIPVRPIFNLIATALDWSKRGLGFNVLMGPLTRLWREAQAKATAPSDAAIAAALALSDPNLVDLDSDSQTVLLTKPGMAMDLGAIAKGFILDQLTALWATHHATGQIDLAGNMALIGNSPAGVPLWQVPVSDGHTVRATVASEPGAVMTSSIHTREFKANGTPYHHLLDPATGRPIQSTMASITVFTKTATLGDILSSIGFYAGVPAGYDVIDAADSASEAVFITQDTRVYPTSGLRERIVMA</sequence>
<proteinExistence type="inferred from homology"/>
<evidence type="ECO:0000256" key="5">
    <source>
        <dbReference type="ARBA" id="ARBA00022723"/>
    </source>
</evidence>
<evidence type="ECO:0000256" key="10">
    <source>
        <dbReference type="PIRNR" id="PIRNR006268"/>
    </source>
</evidence>
<comment type="cofactor">
    <cofactor evidence="11">
        <name>Mg(2+)</name>
        <dbReference type="ChEBI" id="CHEBI:18420"/>
    </cofactor>
    <cofactor evidence="11">
        <name>Mn(2+)</name>
        <dbReference type="ChEBI" id="CHEBI:29035"/>
    </cofactor>
    <text evidence="11">Magnesium. Can also use manganese.</text>
</comment>
<evidence type="ECO:0000256" key="6">
    <source>
        <dbReference type="ARBA" id="ARBA00022827"/>
    </source>
</evidence>
<dbReference type="SUPFAM" id="SSF143631">
    <property type="entry name" value="ApbE-like"/>
    <property type="match status" value="1"/>
</dbReference>
<dbReference type="OrthoDB" id="9778595at2"/>
<evidence type="ECO:0000256" key="3">
    <source>
        <dbReference type="ARBA" id="ARBA00022630"/>
    </source>
</evidence>
<dbReference type="AlphaFoldDB" id="A0A0R1JT27"/>
<gene>
    <name evidence="12" type="ORF">FD02_GL000055</name>
</gene>
<keyword evidence="13" id="KW-1185">Reference proteome</keyword>
<evidence type="ECO:0000256" key="11">
    <source>
        <dbReference type="PIRSR" id="PIRSR006268-2"/>
    </source>
</evidence>
<comment type="catalytic activity">
    <reaction evidence="9 10">
        <text>L-threonyl-[protein] + FAD = FMN-L-threonyl-[protein] + AMP + H(+)</text>
        <dbReference type="Rhea" id="RHEA:36847"/>
        <dbReference type="Rhea" id="RHEA-COMP:11060"/>
        <dbReference type="Rhea" id="RHEA-COMP:11061"/>
        <dbReference type="ChEBI" id="CHEBI:15378"/>
        <dbReference type="ChEBI" id="CHEBI:30013"/>
        <dbReference type="ChEBI" id="CHEBI:57692"/>
        <dbReference type="ChEBI" id="CHEBI:74257"/>
        <dbReference type="ChEBI" id="CHEBI:456215"/>
        <dbReference type="EC" id="2.7.1.180"/>
    </reaction>
</comment>
<dbReference type="PANTHER" id="PTHR30040:SF2">
    <property type="entry name" value="FAD:PROTEIN FMN TRANSFERASE"/>
    <property type="match status" value="1"/>
</dbReference>
<dbReference type="EC" id="2.7.1.180" evidence="1 10"/>
<evidence type="ECO:0000256" key="9">
    <source>
        <dbReference type="ARBA" id="ARBA00048540"/>
    </source>
</evidence>
<dbReference type="InterPro" id="IPR003374">
    <property type="entry name" value="ApbE-like_sf"/>
</dbReference>
<dbReference type="EMBL" id="AZDJ01000030">
    <property type="protein sequence ID" value="KRK70874.1"/>
    <property type="molecule type" value="Genomic_DNA"/>
</dbReference>
<feature type="binding site" evidence="11">
    <location>
        <position position="260"/>
    </location>
    <ligand>
        <name>Mg(2+)</name>
        <dbReference type="ChEBI" id="CHEBI:18420"/>
    </ligand>
</feature>